<organism evidence="2 3">
    <name type="scientific">Pandoraea soli</name>
    <dbReference type="NCBI Taxonomy" id="2508293"/>
    <lineage>
        <taxon>Bacteria</taxon>
        <taxon>Pseudomonadati</taxon>
        <taxon>Pseudomonadota</taxon>
        <taxon>Betaproteobacteria</taxon>
        <taxon>Burkholderiales</taxon>
        <taxon>Burkholderiaceae</taxon>
        <taxon>Pandoraea</taxon>
    </lineage>
</organism>
<keyword evidence="1" id="KW-0472">Membrane</keyword>
<reference evidence="2 3" key="1">
    <citation type="submission" date="2019-08" db="EMBL/GenBank/DDBJ databases">
        <authorList>
            <person name="Peeters C."/>
        </authorList>
    </citation>
    <scope>NUCLEOTIDE SEQUENCE [LARGE SCALE GENOMIC DNA]</scope>
    <source>
        <strain evidence="2 3">LMG 31014</strain>
    </source>
</reference>
<comment type="caution">
    <text evidence="2">The sequence shown here is derived from an EMBL/GenBank/DDBJ whole genome shotgun (WGS) entry which is preliminary data.</text>
</comment>
<evidence type="ECO:0000313" key="2">
    <source>
        <dbReference type="EMBL" id="VVE46811.1"/>
    </source>
</evidence>
<proteinExistence type="predicted"/>
<evidence type="ECO:0000256" key="1">
    <source>
        <dbReference type="SAM" id="Phobius"/>
    </source>
</evidence>
<protein>
    <submittedName>
        <fullName evidence="2">Uncharacterized protein</fullName>
    </submittedName>
</protein>
<accession>A0ABY6WAL5</accession>
<dbReference type="EMBL" id="CABPSG010000030">
    <property type="protein sequence ID" value="VVE46811.1"/>
    <property type="molecule type" value="Genomic_DNA"/>
</dbReference>
<gene>
    <name evidence="2" type="ORF">PSO31014_04419</name>
</gene>
<keyword evidence="1" id="KW-1133">Transmembrane helix</keyword>
<evidence type="ECO:0000313" key="3">
    <source>
        <dbReference type="Proteomes" id="UP000405357"/>
    </source>
</evidence>
<name>A0ABY6WAL5_9BURK</name>
<dbReference type="Proteomes" id="UP000405357">
    <property type="component" value="Unassembled WGS sequence"/>
</dbReference>
<sequence length="95" mass="10785">MWWAVVGKFWIHRSVPLCRHRPAFPVLVFAKHLLANFRFGWVPPDVKADEAHADGPHHSILLFVASSLPLSIMGWIVKFDSGDNRKIPAAYNVVK</sequence>
<feature type="transmembrane region" description="Helical" evidence="1">
    <location>
        <begin position="60"/>
        <end position="77"/>
    </location>
</feature>
<keyword evidence="3" id="KW-1185">Reference proteome</keyword>
<keyword evidence="1" id="KW-0812">Transmembrane</keyword>